<dbReference type="Proteomes" id="UP000695562">
    <property type="component" value="Unassembled WGS sequence"/>
</dbReference>
<feature type="transmembrane region" description="Helical" evidence="7">
    <location>
        <begin position="151"/>
        <end position="170"/>
    </location>
</feature>
<dbReference type="GO" id="GO:0005381">
    <property type="term" value="F:iron ion transmembrane transporter activity"/>
    <property type="evidence" value="ECO:0007669"/>
    <property type="project" value="UniProtKB-UniRule"/>
</dbReference>
<proteinExistence type="inferred from homology"/>
<name>A0A8J4Q039_9MYCE</name>
<evidence type="ECO:0000256" key="2">
    <source>
        <dbReference type="ARBA" id="ARBA00006279"/>
    </source>
</evidence>
<feature type="transmembrane region" description="Helical" evidence="7">
    <location>
        <begin position="308"/>
        <end position="326"/>
    </location>
</feature>
<evidence type="ECO:0000256" key="4">
    <source>
        <dbReference type="ARBA" id="ARBA00022692"/>
    </source>
</evidence>
<gene>
    <name evidence="8" type="ORF">CYY_001272</name>
</gene>
<comment type="function">
    <text evidence="7">May be involved in iron transport and iron homeostasis.</text>
</comment>
<feature type="transmembrane region" description="Helical" evidence="7">
    <location>
        <begin position="404"/>
        <end position="429"/>
    </location>
</feature>
<keyword evidence="7" id="KW-0406">Ion transport</keyword>
<dbReference type="GO" id="GO:0016020">
    <property type="term" value="C:membrane"/>
    <property type="evidence" value="ECO:0007669"/>
    <property type="project" value="UniProtKB-SubCell"/>
</dbReference>
<feature type="transmembrane region" description="Helical" evidence="7">
    <location>
        <begin position="115"/>
        <end position="139"/>
    </location>
</feature>
<dbReference type="InterPro" id="IPR036259">
    <property type="entry name" value="MFS_trans_sf"/>
</dbReference>
<comment type="similarity">
    <text evidence="2 7">Belongs to the ferroportin (FP) (TC 2.A.100) family. SLC40A subfamily.</text>
</comment>
<accession>A0A8J4Q039</accession>
<evidence type="ECO:0000313" key="9">
    <source>
        <dbReference type="Proteomes" id="UP000695562"/>
    </source>
</evidence>
<evidence type="ECO:0000313" key="8">
    <source>
        <dbReference type="EMBL" id="KAF2077423.1"/>
    </source>
</evidence>
<keyword evidence="3 7" id="KW-0813">Transport</keyword>
<dbReference type="PANTHER" id="PTHR11660">
    <property type="entry name" value="SOLUTE CARRIER FAMILY 40 MEMBER"/>
    <property type="match status" value="1"/>
</dbReference>
<evidence type="ECO:0000256" key="5">
    <source>
        <dbReference type="ARBA" id="ARBA00022989"/>
    </source>
</evidence>
<comment type="caution">
    <text evidence="8">The sequence shown here is derived from an EMBL/GenBank/DDBJ whole genome shotgun (WGS) entry which is preliminary data.</text>
</comment>
<evidence type="ECO:0000256" key="1">
    <source>
        <dbReference type="ARBA" id="ARBA00004141"/>
    </source>
</evidence>
<evidence type="ECO:0000256" key="6">
    <source>
        <dbReference type="ARBA" id="ARBA00023136"/>
    </source>
</evidence>
<dbReference type="SUPFAM" id="SSF103473">
    <property type="entry name" value="MFS general substrate transporter"/>
    <property type="match status" value="1"/>
</dbReference>
<keyword evidence="5 7" id="KW-1133">Transmembrane helix</keyword>
<feature type="transmembrane region" description="Helical" evidence="7">
    <location>
        <begin position="346"/>
        <end position="366"/>
    </location>
</feature>
<keyword evidence="4 7" id="KW-0812">Transmembrane</keyword>
<feature type="transmembrane region" description="Helical" evidence="7">
    <location>
        <begin position="89"/>
        <end position="108"/>
    </location>
</feature>
<dbReference type="InterPro" id="IPR009716">
    <property type="entry name" value="Ferroportin-1"/>
</dbReference>
<sequence>MESYVFQENDKDIKSSGTEILLDVYSDDNSNSNNRDSKTMLNKEIETTLSYYILLSHFITRMGDKMWEFIVPLILIYISPNSLIPTSLYGLSITIVRIILGPTIGNLVDKNKKLFVIKIGIFGQALSIGLSCIILSHIFVNLESIQMEKDIFYSNTTSIHFILLLLLSSIHSLSGQIMDISVERKWVPCIIKRDLLLHKVNTQMRQIDLATEVLSPFIAGLISNPSGSSFLIVGGFNFLSFVPQYFLLYLVYQISLKEKFDIDSDIASDQLDHDDKKESSTGGFQFLGEWNPLTNLVQGWSLFCQQKVFWIVIAYCLLWLTLLSPHDPVLTAYLSLHQFSFTQLSVFRGIGAIAGLVSTFSFRYLLEWNDNVLERTCLYYIGEEGLMLFLAGLVFGSIDQFRSSRYLFMTFIVLSRLGLYGFEVCSCSLVQRGVDDKIRGIVSGVESSLTSLASLSVFIVTIVMGDPNSFYILVWLSILFINVGVILTFYYYQKLK</sequence>
<dbReference type="Pfam" id="PF06963">
    <property type="entry name" value="FPN1"/>
    <property type="match status" value="1"/>
</dbReference>
<feature type="transmembrane region" description="Helical" evidence="7">
    <location>
        <begin position="378"/>
        <end position="398"/>
    </location>
</feature>
<feature type="transmembrane region" description="Helical" evidence="7">
    <location>
        <begin position="230"/>
        <end position="252"/>
    </location>
</feature>
<evidence type="ECO:0000256" key="3">
    <source>
        <dbReference type="ARBA" id="ARBA00022448"/>
    </source>
</evidence>
<reference evidence="8" key="1">
    <citation type="submission" date="2020-01" db="EMBL/GenBank/DDBJ databases">
        <title>Development of genomics and gene disruption for Polysphondylium violaceum indicates a role for the polyketide synthase stlB in stalk morphogenesis.</title>
        <authorList>
            <person name="Narita B."/>
            <person name="Kawabe Y."/>
            <person name="Kin K."/>
            <person name="Saito T."/>
            <person name="Gibbs R."/>
            <person name="Kuspa A."/>
            <person name="Muzny D."/>
            <person name="Queller D."/>
            <person name="Richards S."/>
            <person name="Strassman J."/>
            <person name="Sucgang R."/>
            <person name="Worley K."/>
            <person name="Schaap P."/>
        </authorList>
    </citation>
    <scope>NUCLEOTIDE SEQUENCE</scope>
    <source>
        <strain evidence="8">QSvi11</strain>
    </source>
</reference>
<evidence type="ECO:0000256" key="7">
    <source>
        <dbReference type="RuleBase" id="RU365065"/>
    </source>
</evidence>
<dbReference type="AlphaFoldDB" id="A0A8J4Q039"/>
<dbReference type="PANTHER" id="PTHR11660:SF57">
    <property type="entry name" value="SOLUTE CARRIER FAMILY 40 MEMBER"/>
    <property type="match status" value="1"/>
</dbReference>
<keyword evidence="9" id="KW-1185">Reference proteome</keyword>
<feature type="transmembrane region" description="Helical" evidence="7">
    <location>
        <begin position="470"/>
        <end position="492"/>
    </location>
</feature>
<protein>
    <recommendedName>
        <fullName evidence="7">Solute carrier family 40 member</fullName>
    </recommendedName>
</protein>
<keyword evidence="6 7" id="KW-0472">Membrane</keyword>
<dbReference type="OrthoDB" id="648861at2759"/>
<comment type="subcellular location">
    <subcellularLocation>
        <location evidence="1 7">Membrane</location>
        <topology evidence="1 7">Multi-pass membrane protein</topology>
    </subcellularLocation>
</comment>
<dbReference type="Gene3D" id="1.20.1250.20">
    <property type="entry name" value="MFS general substrate transporter like domains"/>
    <property type="match status" value="1"/>
</dbReference>
<feature type="transmembrane region" description="Helical" evidence="7">
    <location>
        <begin position="441"/>
        <end position="464"/>
    </location>
</feature>
<organism evidence="8 9">
    <name type="scientific">Polysphondylium violaceum</name>
    <dbReference type="NCBI Taxonomy" id="133409"/>
    <lineage>
        <taxon>Eukaryota</taxon>
        <taxon>Amoebozoa</taxon>
        <taxon>Evosea</taxon>
        <taxon>Eumycetozoa</taxon>
        <taxon>Dictyostelia</taxon>
        <taxon>Dictyosteliales</taxon>
        <taxon>Dictyosteliaceae</taxon>
        <taxon>Polysphondylium</taxon>
    </lineage>
</organism>
<dbReference type="EMBL" id="AJWJ01000029">
    <property type="protein sequence ID" value="KAF2077423.1"/>
    <property type="molecule type" value="Genomic_DNA"/>
</dbReference>